<dbReference type="EMBL" id="JACGCI010000494">
    <property type="protein sequence ID" value="KAF6740834.1"/>
    <property type="molecule type" value="Genomic_DNA"/>
</dbReference>
<keyword evidence="2" id="KW-1185">Reference proteome</keyword>
<dbReference type="OrthoDB" id="10636916at2759"/>
<comment type="caution">
    <text evidence="1">The sequence shown here is derived from an EMBL/GenBank/DDBJ whole genome shotgun (WGS) entry which is preliminary data.</text>
</comment>
<gene>
    <name evidence="1" type="ORF">DFP72DRAFT_1087093</name>
</gene>
<organism evidence="1 2">
    <name type="scientific">Ephemerocybe angulata</name>
    <dbReference type="NCBI Taxonomy" id="980116"/>
    <lineage>
        <taxon>Eukaryota</taxon>
        <taxon>Fungi</taxon>
        <taxon>Dikarya</taxon>
        <taxon>Basidiomycota</taxon>
        <taxon>Agaricomycotina</taxon>
        <taxon>Agaricomycetes</taxon>
        <taxon>Agaricomycetidae</taxon>
        <taxon>Agaricales</taxon>
        <taxon>Agaricineae</taxon>
        <taxon>Psathyrellaceae</taxon>
        <taxon>Ephemerocybe</taxon>
    </lineage>
</organism>
<accession>A0A8H6H5E7</accession>
<proteinExistence type="predicted"/>
<dbReference type="AlphaFoldDB" id="A0A8H6H5E7"/>
<dbReference type="Proteomes" id="UP000521943">
    <property type="component" value="Unassembled WGS sequence"/>
</dbReference>
<reference evidence="1 2" key="1">
    <citation type="submission" date="2020-07" db="EMBL/GenBank/DDBJ databases">
        <title>Comparative genomics of pyrophilous fungi reveals a link between fire events and developmental genes.</title>
        <authorList>
            <consortium name="DOE Joint Genome Institute"/>
            <person name="Steindorff A.S."/>
            <person name="Carver A."/>
            <person name="Calhoun S."/>
            <person name="Stillman K."/>
            <person name="Liu H."/>
            <person name="Lipzen A."/>
            <person name="Pangilinan J."/>
            <person name="Labutti K."/>
            <person name="Bruns T.D."/>
            <person name="Grigoriev I.V."/>
        </authorList>
    </citation>
    <scope>NUCLEOTIDE SEQUENCE [LARGE SCALE GENOMIC DNA]</scope>
    <source>
        <strain evidence="1 2">CBS 144469</strain>
    </source>
</reference>
<protein>
    <submittedName>
        <fullName evidence="1">Uncharacterized protein</fullName>
    </submittedName>
</protein>
<evidence type="ECO:0000313" key="2">
    <source>
        <dbReference type="Proteomes" id="UP000521943"/>
    </source>
</evidence>
<sequence length="387" mass="44005">MDQQFPLAQVINAEMVRQHGFDQSPAVVELLKAYIRGLWTELDGHEKFELLKAQPLRTLKHLEKERDIGRDELEVVVESQLKDRLQEFGLDFDPVMKLLDDHSAYITGHFTLSLIDGGYKSNEIDFHIPAVNTGKFIDSMIGMGFSELDKEESGEGKGHGLVVDSDEDRKDSQWLFQFNSLGQHVRKDDHEPVDCHIPDGPHARGRYHLINAAGKRANVISCEKHALVSIAHFHSTVSMNYIAHHGLVLLYSDLTLDRIGLSNGGPWDMEPHAEQAIQKYKDKGYTITAVYDNEDHTCGGDPSCPQTIRSLQDVGVWHLRWNTFRSTRTRQIRAYRDARKFIWQLSGGDWCRGAGGEGTGMVMVNRHCEVIRNHADRERVIRMAEDL</sequence>
<evidence type="ECO:0000313" key="1">
    <source>
        <dbReference type="EMBL" id="KAF6740834.1"/>
    </source>
</evidence>
<name>A0A8H6H5E7_9AGAR</name>